<protein>
    <recommendedName>
        <fullName evidence="2">Protein ENHANCED DISEASE RESISTANCE 2 C-terminal domain-containing protein</fullName>
    </recommendedName>
</protein>
<dbReference type="InterPro" id="IPR009769">
    <property type="entry name" value="EDR2_C"/>
</dbReference>
<sequence length="556" mass="62027">MGCCISKHKIRGKFLKPIKHRGKIVASVSDAKKRGKVFIPCSGEKNQGKIVTSVSGKSNDESWFDSENLLESDCDEDFFSAYGDFSTSTCNAINQPNSTEGTPRHSSSDNYLSLTPIEKKTKLGELLSEKLPSQEDTVGAEANQSHRKDNVDERGTDNNSLPSSKETKKMNNMPVTSEGNSNVLTQHTAVSELEGGKVGDHSGMHLNSSCLPCLIPNLGIIEKKRSLSPGPPPFKKRTSLLKLSFKRRSTDGHENTNFFSSVECLERPKAGLQVLSCSKEKPLPGSWSYIEPSTFKLRGGNYFKDKKKDIAPSYAAFYPFGVDVFQCPRKIDHIGQYVELPNFKPKGKPLPPPILIVNIQIPLYPATIFLGENDGEGMSVVLYFKLSDSYAKETTEFLQDGIQKLIDDGVDKIKGFALDSLVPFRERLKILGRVANLEELHLSATEKKLIHAYNEKPVLSRPQHSFFQGPNYFEIDLDVHRFNYIARKGIGAFQDRLKLCILDIGLTIQGSKPDELPEEVLCCVRLNMIDPTNCKRLLTTLPHRKCEERTDAIVLK</sequence>
<dbReference type="AlphaFoldDB" id="A0A0D6R804"/>
<evidence type="ECO:0000256" key="1">
    <source>
        <dbReference type="SAM" id="MobiDB-lite"/>
    </source>
</evidence>
<dbReference type="Pfam" id="PF07059">
    <property type="entry name" value="EDR2_C"/>
    <property type="match status" value="1"/>
</dbReference>
<feature type="compositionally biased region" description="Polar residues" evidence="1">
    <location>
        <begin position="173"/>
        <end position="182"/>
    </location>
</feature>
<evidence type="ECO:0000313" key="3">
    <source>
        <dbReference type="EMBL" id="JAG98030.1"/>
    </source>
</evidence>
<reference evidence="3" key="1">
    <citation type="submission" date="2015-03" db="EMBL/GenBank/DDBJ databases">
        <title>A transcriptome of Araucaria cunninghamii, an australian fine timber species.</title>
        <authorList>
            <person name="Jing Yi C.J.Y."/>
            <person name="Yin San L.Y.S."/>
            <person name="Abdul Karim S.S."/>
            <person name="Wan Azmi N.N."/>
            <person name="Hercus R.R."/>
            <person name="Croft L.L."/>
        </authorList>
    </citation>
    <scope>NUCLEOTIDE SEQUENCE</scope>
    <source>
        <strain evidence="3">MI0301</strain>
        <tissue evidence="3">Leaf</tissue>
    </source>
</reference>
<proteinExistence type="predicted"/>
<name>A0A0D6R804_ARACU</name>
<organism evidence="3">
    <name type="scientific">Araucaria cunninghamii</name>
    <name type="common">Hoop pine</name>
    <name type="synonym">Moreton Bay pine</name>
    <dbReference type="NCBI Taxonomy" id="56994"/>
    <lineage>
        <taxon>Eukaryota</taxon>
        <taxon>Viridiplantae</taxon>
        <taxon>Streptophyta</taxon>
        <taxon>Embryophyta</taxon>
        <taxon>Tracheophyta</taxon>
        <taxon>Spermatophyta</taxon>
        <taxon>Pinopsida</taxon>
        <taxon>Pinidae</taxon>
        <taxon>Conifers II</taxon>
        <taxon>Araucariales</taxon>
        <taxon>Araucariaceae</taxon>
        <taxon>Araucaria</taxon>
    </lineage>
</organism>
<feature type="region of interest" description="Disordered" evidence="1">
    <location>
        <begin position="129"/>
        <end position="182"/>
    </location>
</feature>
<feature type="compositionally biased region" description="Basic and acidic residues" evidence="1">
    <location>
        <begin position="144"/>
        <end position="156"/>
    </location>
</feature>
<accession>A0A0D6R804</accession>
<evidence type="ECO:0000259" key="2">
    <source>
        <dbReference type="Pfam" id="PF07059"/>
    </source>
</evidence>
<dbReference type="EMBL" id="GCKF01028875">
    <property type="protein sequence ID" value="JAG98030.1"/>
    <property type="molecule type" value="Transcribed_RNA"/>
</dbReference>
<dbReference type="PANTHER" id="PTHR31558:SF3">
    <property type="entry name" value="CW14 PROTEIN"/>
    <property type="match status" value="1"/>
</dbReference>
<dbReference type="PANTHER" id="PTHR31558">
    <property type="entry name" value="CW14 PROTEIN"/>
    <property type="match status" value="1"/>
</dbReference>
<feature type="domain" description="Protein ENHANCED DISEASE RESISTANCE 2 C-terminal" evidence="2">
    <location>
        <begin position="287"/>
        <end position="530"/>
    </location>
</feature>